<keyword evidence="2" id="KW-1185">Reference proteome</keyword>
<evidence type="ECO:0000313" key="2">
    <source>
        <dbReference type="Proteomes" id="UP001054837"/>
    </source>
</evidence>
<gene>
    <name evidence="1" type="ORF">CDAR_243341</name>
</gene>
<evidence type="ECO:0000313" key="1">
    <source>
        <dbReference type="EMBL" id="GIX73322.1"/>
    </source>
</evidence>
<organism evidence="1 2">
    <name type="scientific">Caerostris darwini</name>
    <dbReference type="NCBI Taxonomy" id="1538125"/>
    <lineage>
        <taxon>Eukaryota</taxon>
        <taxon>Metazoa</taxon>
        <taxon>Ecdysozoa</taxon>
        <taxon>Arthropoda</taxon>
        <taxon>Chelicerata</taxon>
        <taxon>Arachnida</taxon>
        <taxon>Araneae</taxon>
        <taxon>Araneomorphae</taxon>
        <taxon>Entelegynae</taxon>
        <taxon>Araneoidea</taxon>
        <taxon>Araneidae</taxon>
        <taxon>Caerostris</taxon>
    </lineage>
</organism>
<dbReference type="Proteomes" id="UP001054837">
    <property type="component" value="Unassembled WGS sequence"/>
</dbReference>
<sequence>MNAPTTFQIMIQGKRYRGKAKFIFTLFTYYPSPNKNNTGRRIGKKEVTEEDQCSATRSNIHWQLIIEYRSSTLSIPMLGRWGNRAQSL</sequence>
<comment type="caution">
    <text evidence="1">The sequence shown here is derived from an EMBL/GenBank/DDBJ whole genome shotgun (WGS) entry which is preliminary data.</text>
</comment>
<name>A0AAV4MM39_9ARAC</name>
<dbReference type="AlphaFoldDB" id="A0AAV4MM39"/>
<protein>
    <submittedName>
        <fullName evidence="1">Uncharacterized protein</fullName>
    </submittedName>
</protein>
<accession>A0AAV4MM39</accession>
<dbReference type="EMBL" id="BPLQ01000598">
    <property type="protein sequence ID" value="GIX73322.1"/>
    <property type="molecule type" value="Genomic_DNA"/>
</dbReference>
<reference evidence="1 2" key="1">
    <citation type="submission" date="2021-06" db="EMBL/GenBank/DDBJ databases">
        <title>Caerostris darwini draft genome.</title>
        <authorList>
            <person name="Kono N."/>
            <person name="Arakawa K."/>
        </authorList>
    </citation>
    <scope>NUCLEOTIDE SEQUENCE [LARGE SCALE GENOMIC DNA]</scope>
</reference>
<proteinExistence type="predicted"/>